<proteinExistence type="predicted"/>
<dbReference type="RefSeq" id="XP_003958791.1">
    <property type="nucleotide sequence ID" value="XM_003958742.1"/>
</dbReference>
<dbReference type="InterPro" id="IPR013744">
    <property type="entry name" value="SidJ"/>
</dbReference>
<dbReference type="EMBL" id="HE650828">
    <property type="protein sequence ID" value="CCF59656.1"/>
    <property type="molecule type" value="Genomic_DNA"/>
</dbReference>
<dbReference type="OrthoDB" id="10034502at2759"/>
<dbReference type="InParanoid" id="H2AZA0"/>
<dbReference type="InterPro" id="IPR029058">
    <property type="entry name" value="AB_hydrolase_fold"/>
</dbReference>
<dbReference type="PANTHER" id="PTHR31591:SF1">
    <property type="entry name" value="UPF0613 PROTEIN PB24D3.06C"/>
    <property type="match status" value="1"/>
</dbReference>
<protein>
    <recommendedName>
        <fullName evidence="3">DUF1749-domain-containing protein</fullName>
    </recommendedName>
</protein>
<organism evidence="1 2">
    <name type="scientific">Kazachstania africana (strain ATCC 22294 / BCRC 22015 / CBS 2517 / CECT 1963 / NBRC 1671 / NRRL Y-8276)</name>
    <name type="common">Yeast</name>
    <name type="synonym">Kluyveromyces africanus</name>
    <dbReference type="NCBI Taxonomy" id="1071382"/>
    <lineage>
        <taxon>Eukaryota</taxon>
        <taxon>Fungi</taxon>
        <taxon>Dikarya</taxon>
        <taxon>Ascomycota</taxon>
        <taxon>Saccharomycotina</taxon>
        <taxon>Saccharomycetes</taxon>
        <taxon>Saccharomycetales</taxon>
        <taxon>Saccharomycetaceae</taxon>
        <taxon>Kazachstania</taxon>
    </lineage>
</organism>
<reference evidence="1 2" key="1">
    <citation type="journal article" date="2011" name="Proc. Natl. Acad. Sci. U.S.A.">
        <title>Evolutionary erosion of yeast sex chromosomes by mating-type switching accidents.</title>
        <authorList>
            <person name="Gordon J.L."/>
            <person name="Armisen D."/>
            <person name="Proux-Wera E."/>
            <person name="Oheigeartaigh S.S."/>
            <person name="Byrne K.P."/>
            <person name="Wolfe K.H."/>
        </authorList>
    </citation>
    <scope>NUCLEOTIDE SEQUENCE [LARGE SCALE GENOMIC DNA]</scope>
    <source>
        <strain evidence="2">ATCC 22294 / BCRC 22015 / CBS 2517 / CECT 1963 / NBRC 1671 / NRRL Y-8276</strain>
    </source>
</reference>
<dbReference type="PANTHER" id="PTHR31591">
    <property type="entry name" value="UPF0613 PROTEIN PB24D3.06C"/>
    <property type="match status" value="1"/>
</dbReference>
<accession>H2AZA0</accession>
<evidence type="ECO:0008006" key="3">
    <source>
        <dbReference type="Google" id="ProtNLM"/>
    </source>
</evidence>
<dbReference type="GeneID" id="13887652"/>
<evidence type="ECO:0000313" key="2">
    <source>
        <dbReference type="Proteomes" id="UP000005220"/>
    </source>
</evidence>
<dbReference type="Proteomes" id="UP000005220">
    <property type="component" value="Chromosome 8"/>
</dbReference>
<dbReference type="Gene3D" id="3.40.50.1820">
    <property type="entry name" value="alpha/beta hydrolase"/>
    <property type="match status" value="1"/>
</dbReference>
<name>H2AZA0_KAZAF</name>
<evidence type="ECO:0000313" key="1">
    <source>
        <dbReference type="EMBL" id="CCF59656.1"/>
    </source>
</evidence>
<dbReference type="Pfam" id="PF08538">
    <property type="entry name" value="DUF1749"/>
    <property type="match status" value="1"/>
</dbReference>
<sequence>MSYTGILHNYAGRHAAFEFAPTKLPNVLIAIGGMTDGLLTVPYVQGLPEVMKQYNYSVIQIQYTSSFKGWGTSSLQQDIKEIAQLIRFLKSEKGGKRDKIMLIGHSTGSQDVMTYLLNEDKYKDCEIVAAILQGSASDREAMRMEYDDETLSNLNKRVEKLIAEGKKDELLPTEFSNYVFGVPITAYRWWSIMCPGGDDDYFSSDLDENTLRSTFGKIKKPFLIAYSGKDNFVPDYVDKAAVIEKWRSIANPQFWSKNSGLVEGADHFVTQSDSQQFLYSMIKAFMEEFDL</sequence>
<gene>
    <name evidence="1" type="primary">KAFR0H02470</name>
    <name evidence="1" type="ORF">KAFR_0H02470</name>
</gene>
<dbReference type="eggNOG" id="KOG4840">
    <property type="taxonomic scope" value="Eukaryota"/>
</dbReference>
<dbReference type="SUPFAM" id="SSF53474">
    <property type="entry name" value="alpha/beta-Hydrolases"/>
    <property type="match status" value="1"/>
</dbReference>
<dbReference type="HOGENOM" id="CLU_049633_3_0_1"/>
<dbReference type="AlphaFoldDB" id="H2AZA0"/>
<keyword evidence="2" id="KW-1185">Reference proteome</keyword>
<dbReference type="KEGG" id="kaf:KAFR_0H02470"/>